<dbReference type="InterPro" id="IPR036812">
    <property type="entry name" value="NAD(P)_OxRdtase_dom_sf"/>
</dbReference>
<feature type="site" description="Lowers pKa of active site Tyr" evidence="6">
    <location>
        <position position="81"/>
    </location>
</feature>
<comment type="similarity">
    <text evidence="1">Belongs to the aldo/keto reductase family.</text>
</comment>
<dbReference type="SUPFAM" id="SSF51430">
    <property type="entry name" value="NAD(P)-linked oxidoreductase"/>
    <property type="match status" value="1"/>
</dbReference>
<dbReference type="FunFam" id="3.20.20.100:FF:000006">
    <property type="entry name" value="Aldo-keto reductase family 1 member A1"/>
    <property type="match status" value="1"/>
</dbReference>
<feature type="active site" description="Proton donor" evidence="4">
    <location>
        <position position="52"/>
    </location>
</feature>
<gene>
    <name evidence="8" type="ORF">SK128_001808</name>
</gene>
<dbReference type="AlphaFoldDB" id="A0AAN9ACH2"/>
<dbReference type="EMBL" id="JAXCGZ010007566">
    <property type="protein sequence ID" value="KAK7079192.1"/>
    <property type="molecule type" value="Genomic_DNA"/>
</dbReference>
<feature type="domain" description="NADP-dependent oxidoreductase" evidence="7">
    <location>
        <begin position="19"/>
        <end position="297"/>
    </location>
</feature>
<evidence type="ECO:0000256" key="4">
    <source>
        <dbReference type="PIRSR" id="PIRSR000097-1"/>
    </source>
</evidence>
<evidence type="ECO:0000256" key="1">
    <source>
        <dbReference type="ARBA" id="ARBA00007905"/>
    </source>
</evidence>
<evidence type="ECO:0000259" key="7">
    <source>
        <dbReference type="Pfam" id="PF00248"/>
    </source>
</evidence>
<dbReference type="PANTHER" id="PTHR11732">
    <property type="entry name" value="ALDO/KETO REDUCTASE"/>
    <property type="match status" value="1"/>
</dbReference>
<dbReference type="PROSITE" id="PS00798">
    <property type="entry name" value="ALDOKETO_REDUCTASE_1"/>
    <property type="match status" value="1"/>
</dbReference>
<dbReference type="Pfam" id="PF00248">
    <property type="entry name" value="Aldo_ket_red"/>
    <property type="match status" value="1"/>
</dbReference>
<dbReference type="PROSITE" id="PS00063">
    <property type="entry name" value="ALDOKETO_REDUCTASE_3"/>
    <property type="match status" value="1"/>
</dbReference>
<accession>A0AAN9ACH2</accession>
<dbReference type="InterPro" id="IPR020471">
    <property type="entry name" value="AKR"/>
</dbReference>
<feature type="binding site" evidence="5">
    <location>
        <position position="114"/>
    </location>
    <ligand>
        <name>substrate</name>
    </ligand>
</feature>
<keyword evidence="2" id="KW-0521">NADP</keyword>
<evidence type="ECO:0000256" key="2">
    <source>
        <dbReference type="ARBA" id="ARBA00022857"/>
    </source>
</evidence>
<organism evidence="8 9">
    <name type="scientific">Halocaridina rubra</name>
    <name type="common">Hawaiian red shrimp</name>
    <dbReference type="NCBI Taxonomy" id="373956"/>
    <lineage>
        <taxon>Eukaryota</taxon>
        <taxon>Metazoa</taxon>
        <taxon>Ecdysozoa</taxon>
        <taxon>Arthropoda</taxon>
        <taxon>Crustacea</taxon>
        <taxon>Multicrustacea</taxon>
        <taxon>Malacostraca</taxon>
        <taxon>Eumalacostraca</taxon>
        <taxon>Eucarida</taxon>
        <taxon>Decapoda</taxon>
        <taxon>Pleocyemata</taxon>
        <taxon>Caridea</taxon>
        <taxon>Atyoidea</taxon>
        <taxon>Atyidae</taxon>
        <taxon>Halocaridina</taxon>
    </lineage>
</organism>
<dbReference type="PRINTS" id="PR00069">
    <property type="entry name" value="ALDKETRDTASE"/>
</dbReference>
<dbReference type="InterPro" id="IPR023210">
    <property type="entry name" value="NADP_OxRdtase_dom"/>
</dbReference>
<evidence type="ECO:0000256" key="3">
    <source>
        <dbReference type="ARBA" id="ARBA00023002"/>
    </source>
</evidence>
<dbReference type="GO" id="GO:0016491">
    <property type="term" value="F:oxidoreductase activity"/>
    <property type="evidence" value="ECO:0007669"/>
    <property type="project" value="UniProtKB-KW"/>
</dbReference>
<evidence type="ECO:0000256" key="6">
    <source>
        <dbReference type="PIRSR" id="PIRSR000097-3"/>
    </source>
</evidence>
<protein>
    <recommendedName>
        <fullName evidence="7">NADP-dependent oxidoreductase domain-containing protein</fullName>
    </recommendedName>
</protein>
<evidence type="ECO:0000313" key="8">
    <source>
        <dbReference type="EMBL" id="KAK7079192.1"/>
    </source>
</evidence>
<dbReference type="Proteomes" id="UP001381693">
    <property type="component" value="Unassembled WGS sequence"/>
</dbReference>
<dbReference type="PROSITE" id="PS00062">
    <property type="entry name" value="ALDOKETO_REDUCTASE_2"/>
    <property type="match status" value="1"/>
</dbReference>
<dbReference type="InterPro" id="IPR018170">
    <property type="entry name" value="Aldo/ket_reductase_CS"/>
</dbReference>
<evidence type="ECO:0000256" key="5">
    <source>
        <dbReference type="PIRSR" id="PIRSR000097-2"/>
    </source>
</evidence>
<proteinExistence type="inferred from homology"/>
<keyword evidence="9" id="KW-1185">Reference proteome</keyword>
<evidence type="ECO:0000313" key="9">
    <source>
        <dbReference type="Proteomes" id="UP001381693"/>
    </source>
</evidence>
<sequence>MSHIIPNIILPNGAKMPIIGLGTYQAEDEEAVATINIALECGYRHIDTATLYQNEAAIGRALSEWIASGKGKREDLFVTTKLPQIGNRASDVEQCLDKSLARLQLNYVDLYLIHNPVGLKGKNDNDVWPVDSDGNSVLDLDTDLESLYKAMENQVDHGKTKAIGISNFNSKQIERIMKTCRIKPANHQIEIHVYHQQKPIREVCEKYGISLCGYSPIAAPYMTKSSSDMPILLEHPTVNAIANRLNRTSAQILIRFLVQQGIPTIPKSANPERIAQNIDVFDFELTSSDMSSLEALDQGGKGRVFHFQDIFKGISRHPEWTFHSPY</sequence>
<dbReference type="Gene3D" id="3.20.20.100">
    <property type="entry name" value="NADP-dependent oxidoreductase domain"/>
    <property type="match status" value="1"/>
</dbReference>
<reference evidence="8 9" key="1">
    <citation type="submission" date="2023-11" db="EMBL/GenBank/DDBJ databases">
        <title>Halocaridina rubra genome assembly.</title>
        <authorList>
            <person name="Smith C."/>
        </authorList>
    </citation>
    <scope>NUCLEOTIDE SEQUENCE [LARGE SCALE GENOMIC DNA]</scope>
    <source>
        <strain evidence="8">EP-1</strain>
        <tissue evidence="8">Whole</tissue>
    </source>
</reference>
<comment type="caution">
    <text evidence="8">The sequence shown here is derived from an EMBL/GenBank/DDBJ whole genome shotgun (WGS) entry which is preliminary data.</text>
</comment>
<dbReference type="PIRSF" id="PIRSF000097">
    <property type="entry name" value="AKR"/>
    <property type="match status" value="1"/>
</dbReference>
<name>A0AAN9ACH2_HALRR</name>
<keyword evidence="3" id="KW-0560">Oxidoreductase</keyword>